<name>A0A1L7ADW9_9PROT</name>
<reference evidence="3 5" key="1">
    <citation type="submission" date="2016-05" db="EMBL/GenBank/DDBJ databases">
        <title>Complete Genome and Methylome Analysis of Psychrotrophic Bacterial Isolates from Antarctic Lake Untersee.</title>
        <authorList>
            <person name="Fomenkov A."/>
            <person name="Akimov V.N."/>
            <person name="Vasilyeva L.V."/>
            <person name="Andersen D."/>
            <person name="Vincze T."/>
            <person name="Roberts R.J."/>
        </authorList>
    </citation>
    <scope>NUCLEOTIDE SEQUENCE [LARGE SCALE GENOMIC DNA]</scope>
    <source>
        <strain evidence="3 5">U14-5</strain>
    </source>
</reference>
<reference evidence="4" key="3">
    <citation type="submission" date="2023-09" db="EMBL/GenBank/DDBJ databases">
        <authorList>
            <person name="Schober I."/>
            <person name="Bunk B."/>
        </authorList>
    </citation>
    <scope>NUCLEOTIDE SEQUENCE</scope>
    <source>
        <strain evidence="4">DSM 103800</strain>
    </source>
</reference>
<dbReference type="Proteomes" id="UP001258945">
    <property type="component" value="Unassembled WGS sequence"/>
</dbReference>
<protein>
    <submittedName>
        <fullName evidence="3">Uncharacterized protein</fullName>
    </submittedName>
</protein>
<dbReference type="RefSeq" id="WP_075797885.1">
    <property type="nucleotide sequence ID" value="NZ_CP015583.1"/>
</dbReference>
<evidence type="ECO:0000256" key="1">
    <source>
        <dbReference type="SAM" id="MobiDB-lite"/>
    </source>
</evidence>
<feature type="signal peptide" evidence="2">
    <location>
        <begin position="1"/>
        <end position="22"/>
    </location>
</feature>
<dbReference type="eggNOG" id="ENOG5032UVI">
    <property type="taxonomic scope" value="Bacteria"/>
</dbReference>
<evidence type="ECO:0000256" key="2">
    <source>
        <dbReference type="SAM" id="SignalP"/>
    </source>
</evidence>
<dbReference type="KEGG" id="rgi:RGI145_07575"/>
<reference evidence="4 6" key="2">
    <citation type="journal article" date="2019" name="Microb. Pathog.">
        <title>Comparison of VITEK 2, MALDI-TOF MS, 16S rRNA gene sequencing, and whole-genome sequencing for identification of Roseomonas mucosa.</title>
        <authorList>
            <person name="Rudolph W.W."/>
            <person name="Gunzer F."/>
            <person name="Trauth M."/>
            <person name="Bunk B."/>
            <person name="Bigge R."/>
            <person name="Schrottner P."/>
        </authorList>
    </citation>
    <scope>NUCLEOTIDE SEQUENCE [LARGE SCALE GENOMIC DNA]</scope>
    <source>
        <strain evidence="4 6">DSM 103800</strain>
    </source>
</reference>
<keyword evidence="2" id="KW-0732">Signal</keyword>
<keyword evidence="6" id="KW-1185">Reference proteome</keyword>
<feature type="region of interest" description="Disordered" evidence="1">
    <location>
        <begin position="23"/>
        <end position="43"/>
    </location>
</feature>
<sequence>MWRPVPFLVLAFGGLATGAALAQESSRGSQPGGSVAPPSTEDGRLWFDPTQLPSFTGVVERYLLNPEGKIDRLLFREGPQIILPGPVGNEVARKIEPGQSIVVWGIRARKAPVIIMLAWAKDTNSTPRFVERPSWGIGTYRSGQQEVEVSGQIVAPLYTPQGDSMGVILQDGMVIRLPPSVAEVMGDRLTVGREIAASGRGVSGEHGRAVDAERIGDNLAALGPLAGSAEKRP</sequence>
<evidence type="ECO:0000313" key="6">
    <source>
        <dbReference type="Proteomes" id="UP001258945"/>
    </source>
</evidence>
<dbReference type="AlphaFoldDB" id="A0A1L7ADW9"/>
<evidence type="ECO:0000313" key="5">
    <source>
        <dbReference type="Proteomes" id="UP000185494"/>
    </source>
</evidence>
<dbReference type="EMBL" id="CP015583">
    <property type="protein sequence ID" value="APT56972.1"/>
    <property type="molecule type" value="Genomic_DNA"/>
</dbReference>
<accession>A0A1L7ADW9</accession>
<evidence type="ECO:0000313" key="4">
    <source>
        <dbReference type="EMBL" id="MDT8333960.1"/>
    </source>
</evidence>
<feature type="chain" id="PRO_5012273178" evidence="2">
    <location>
        <begin position="23"/>
        <end position="233"/>
    </location>
</feature>
<proteinExistence type="predicted"/>
<organism evidence="3 5">
    <name type="scientific">Roseomonas gilardii</name>
    <dbReference type="NCBI Taxonomy" id="257708"/>
    <lineage>
        <taxon>Bacteria</taxon>
        <taxon>Pseudomonadati</taxon>
        <taxon>Pseudomonadota</taxon>
        <taxon>Alphaproteobacteria</taxon>
        <taxon>Acetobacterales</taxon>
        <taxon>Roseomonadaceae</taxon>
        <taxon>Roseomonas</taxon>
    </lineage>
</organism>
<dbReference type="Proteomes" id="UP000185494">
    <property type="component" value="Chromosome 1"/>
</dbReference>
<dbReference type="EMBL" id="JAVVDO010000094">
    <property type="protein sequence ID" value="MDT8333960.1"/>
    <property type="molecule type" value="Genomic_DNA"/>
</dbReference>
<evidence type="ECO:0000313" key="3">
    <source>
        <dbReference type="EMBL" id="APT56972.1"/>
    </source>
</evidence>
<gene>
    <name evidence="3" type="ORF">RGI145_07575</name>
    <name evidence="4" type="ORF">RQ831_23170</name>
</gene>